<dbReference type="EMBL" id="LXQA010124076">
    <property type="protein sequence ID" value="MCI21265.1"/>
    <property type="molecule type" value="Genomic_DNA"/>
</dbReference>
<dbReference type="GO" id="GO:0008237">
    <property type="term" value="F:metallopeptidase activity"/>
    <property type="evidence" value="ECO:0007669"/>
    <property type="project" value="UniProtKB-KW"/>
</dbReference>
<comment type="caution">
    <text evidence="2">The sequence shown here is derived from an EMBL/GenBank/DDBJ whole genome shotgun (WGS) entry which is preliminary data.</text>
</comment>
<feature type="transmembrane region" description="Helical" evidence="1">
    <location>
        <begin position="52"/>
        <end position="75"/>
    </location>
</feature>
<name>A0A392QDC0_9FABA</name>
<keyword evidence="2" id="KW-0645">Protease</keyword>
<evidence type="ECO:0000256" key="1">
    <source>
        <dbReference type="SAM" id="Phobius"/>
    </source>
</evidence>
<sequence>ISNSERKEGSSIGGLAALKNVGEPTEDGIIGSSCAPIDMVDALEGGDFEEQLWRTIGFIAVTFLLICSTAGALIVHKGISKGITVSS</sequence>
<evidence type="ECO:0000313" key="2">
    <source>
        <dbReference type="EMBL" id="MCI21265.1"/>
    </source>
</evidence>
<reference evidence="2 3" key="1">
    <citation type="journal article" date="2018" name="Front. Plant Sci.">
        <title>Red Clover (Trifolium pratense) and Zigzag Clover (T. medium) - A Picture of Genomic Similarities and Differences.</title>
        <authorList>
            <person name="Dluhosova J."/>
            <person name="Istvanek J."/>
            <person name="Nedelnik J."/>
            <person name="Repkova J."/>
        </authorList>
    </citation>
    <scope>NUCLEOTIDE SEQUENCE [LARGE SCALE GENOMIC DNA]</scope>
    <source>
        <strain evidence="3">cv. 10/8</strain>
        <tissue evidence="2">Leaf</tissue>
    </source>
</reference>
<accession>A0A392QDC0</accession>
<organism evidence="2 3">
    <name type="scientific">Trifolium medium</name>
    <dbReference type="NCBI Taxonomy" id="97028"/>
    <lineage>
        <taxon>Eukaryota</taxon>
        <taxon>Viridiplantae</taxon>
        <taxon>Streptophyta</taxon>
        <taxon>Embryophyta</taxon>
        <taxon>Tracheophyta</taxon>
        <taxon>Spermatophyta</taxon>
        <taxon>Magnoliopsida</taxon>
        <taxon>eudicotyledons</taxon>
        <taxon>Gunneridae</taxon>
        <taxon>Pentapetalae</taxon>
        <taxon>rosids</taxon>
        <taxon>fabids</taxon>
        <taxon>Fabales</taxon>
        <taxon>Fabaceae</taxon>
        <taxon>Papilionoideae</taxon>
        <taxon>50 kb inversion clade</taxon>
        <taxon>NPAAA clade</taxon>
        <taxon>Hologalegina</taxon>
        <taxon>IRL clade</taxon>
        <taxon>Trifolieae</taxon>
        <taxon>Trifolium</taxon>
    </lineage>
</organism>
<dbReference type="Proteomes" id="UP000265520">
    <property type="component" value="Unassembled WGS sequence"/>
</dbReference>
<keyword evidence="2" id="KW-0482">Metalloprotease</keyword>
<evidence type="ECO:0000313" key="3">
    <source>
        <dbReference type="Proteomes" id="UP000265520"/>
    </source>
</evidence>
<proteinExistence type="predicted"/>
<feature type="non-terminal residue" evidence="2">
    <location>
        <position position="1"/>
    </location>
</feature>
<keyword evidence="3" id="KW-1185">Reference proteome</keyword>
<keyword evidence="1" id="KW-0472">Membrane</keyword>
<keyword evidence="2" id="KW-0378">Hydrolase</keyword>
<keyword evidence="1" id="KW-1133">Transmembrane helix</keyword>
<keyword evidence="1" id="KW-0812">Transmembrane</keyword>
<dbReference type="AlphaFoldDB" id="A0A392QDC0"/>
<protein>
    <submittedName>
        <fullName evidence="2">ATP-dependent zinc metalloprotease FTSH 4 mitochondrial-like</fullName>
    </submittedName>
</protein>
<dbReference type="GO" id="GO:0006508">
    <property type="term" value="P:proteolysis"/>
    <property type="evidence" value="ECO:0007669"/>
    <property type="project" value="UniProtKB-KW"/>
</dbReference>